<feature type="domain" description="Protein FecR C-terminal" evidence="3">
    <location>
        <begin position="233"/>
        <end position="294"/>
    </location>
</feature>
<feature type="domain" description="FecR protein" evidence="2">
    <location>
        <begin position="105"/>
        <end position="192"/>
    </location>
</feature>
<dbReference type="PIRSF" id="PIRSF018266">
    <property type="entry name" value="FecR"/>
    <property type="match status" value="1"/>
</dbReference>
<evidence type="ECO:0000259" key="3">
    <source>
        <dbReference type="Pfam" id="PF16344"/>
    </source>
</evidence>
<dbReference type="STRING" id="1419482.SAMN05444266_10695"/>
<keyword evidence="1" id="KW-0472">Membrane</keyword>
<organism evidence="4 5">
    <name type="scientific">Chitinophaga jiangningensis</name>
    <dbReference type="NCBI Taxonomy" id="1419482"/>
    <lineage>
        <taxon>Bacteria</taxon>
        <taxon>Pseudomonadati</taxon>
        <taxon>Bacteroidota</taxon>
        <taxon>Chitinophagia</taxon>
        <taxon>Chitinophagales</taxon>
        <taxon>Chitinophagaceae</taxon>
        <taxon>Chitinophaga</taxon>
    </lineage>
</organism>
<dbReference type="InterPro" id="IPR032508">
    <property type="entry name" value="FecR_C"/>
</dbReference>
<dbReference type="Pfam" id="PF04773">
    <property type="entry name" value="FecR"/>
    <property type="match status" value="1"/>
</dbReference>
<sequence length="307" mass="34458">MYQPTTDATDLIVRFINAPHDPQLQDQIAALKNQGPEQAAYVEKLLQDWLQDDMQRTVTTRPTKKIIPICKWCAVVVILLLAVGCYLHFRSRSSLIVSANQTGYIDSFLLADGSKAILNSSASIAYPKSFDKELRQLYMQKGEAFFAVPVKNDQPFELIVGESVHLKLDAAAFNVRMDKNKIAVYVTDGKVKMKGEGEEELLLTPGLQGIYSPKGLEQEIMVSDGALAWKTGRLRFTNVPLKEVLQVIRNYYDIQVEVPPSAHTILKKKVTANFESEGAEKVLEVVSKKIGVYLTKDKEGRYYLTLK</sequence>
<reference evidence="4 5" key="1">
    <citation type="submission" date="2016-11" db="EMBL/GenBank/DDBJ databases">
        <authorList>
            <person name="Jaros S."/>
            <person name="Januszkiewicz K."/>
            <person name="Wedrychowicz H."/>
        </authorList>
    </citation>
    <scope>NUCLEOTIDE SEQUENCE [LARGE SCALE GENOMIC DNA]</scope>
    <source>
        <strain evidence="4 5">DSM 27406</strain>
    </source>
</reference>
<dbReference type="Gene3D" id="3.55.50.30">
    <property type="match status" value="1"/>
</dbReference>
<dbReference type="PANTHER" id="PTHR30273">
    <property type="entry name" value="PERIPLASMIC SIGNAL SENSOR AND SIGMA FACTOR ACTIVATOR FECR-RELATED"/>
    <property type="match status" value="1"/>
</dbReference>
<dbReference type="Pfam" id="PF16344">
    <property type="entry name" value="FecR_C"/>
    <property type="match status" value="1"/>
</dbReference>
<evidence type="ECO:0000313" key="5">
    <source>
        <dbReference type="Proteomes" id="UP000184420"/>
    </source>
</evidence>
<dbReference type="AlphaFoldDB" id="A0A1M7FDA7"/>
<gene>
    <name evidence="4" type="ORF">SAMN05444266_10695</name>
</gene>
<proteinExistence type="predicted"/>
<dbReference type="EMBL" id="FRBL01000006">
    <property type="protein sequence ID" value="SHM01980.1"/>
    <property type="molecule type" value="Genomic_DNA"/>
</dbReference>
<dbReference type="Gene3D" id="2.60.120.1440">
    <property type="match status" value="1"/>
</dbReference>
<protein>
    <submittedName>
        <fullName evidence="4">FecR family protein</fullName>
    </submittedName>
</protein>
<dbReference type="PANTHER" id="PTHR30273:SF2">
    <property type="entry name" value="PROTEIN FECR"/>
    <property type="match status" value="1"/>
</dbReference>
<feature type="transmembrane region" description="Helical" evidence="1">
    <location>
        <begin position="69"/>
        <end position="89"/>
    </location>
</feature>
<dbReference type="GO" id="GO:0016989">
    <property type="term" value="F:sigma factor antagonist activity"/>
    <property type="evidence" value="ECO:0007669"/>
    <property type="project" value="TreeGrafter"/>
</dbReference>
<dbReference type="InterPro" id="IPR012373">
    <property type="entry name" value="Ferrdict_sens_TM"/>
</dbReference>
<dbReference type="RefSeq" id="WP_073082989.1">
    <property type="nucleotide sequence ID" value="NZ_FRBL01000006.1"/>
</dbReference>
<keyword evidence="5" id="KW-1185">Reference proteome</keyword>
<evidence type="ECO:0000313" key="4">
    <source>
        <dbReference type="EMBL" id="SHM01980.1"/>
    </source>
</evidence>
<dbReference type="Proteomes" id="UP000184420">
    <property type="component" value="Unassembled WGS sequence"/>
</dbReference>
<accession>A0A1M7FDA7</accession>
<dbReference type="InterPro" id="IPR006860">
    <property type="entry name" value="FecR"/>
</dbReference>
<evidence type="ECO:0000256" key="1">
    <source>
        <dbReference type="SAM" id="Phobius"/>
    </source>
</evidence>
<keyword evidence="1" id="KW-0812">Transmembrane</keyword>
<keyword evidence="1" id="KW-1133">Transmembrane helix</keyword>
<evidence type="ECO:0000259" key="2">
    <source>
        <dbReference type="Pfam" id="PF04773"/>
    </source>
</evidence>
<name>A0A1M7FDA7_9BACT</name>